<dbReference type="AlphaFoldDB" id="A0A1Y5PYF5"/>
<dbReference type="InterPro" id="IPR020904">
    <property type="entry name" value="Sc_DH/Rdtase_CS"/>
</dbReference>
<gene>
    <name evidence="5" type="ORF">SPPYR_2485</name>
</gene>
<dbReference type="InterPro" id="IPR002347">
    <property type="entry name" value="SDR_fam"/>
</dbReference>
<dbReference type="PRINTS" id="PR00081">
    <property type="entry name" value="GDHRDH"/>
</dbReference>
<evidence type="ECO:0000259" key="4">
    <source>
        <dbReference type="SMART" id="SM00822"/>
    </source>
</evidence>
<dbReference type="GO" id="GO:0016020">
    <property type="term" value="C:membrane"/>
    <property type="evidence" value="ECO:0007669"/>
    <property type="project" value="TreeGrafter"/>
</dbReference>
<evidence type="ECO:0000313" key="5">
    <source>
        <dbReference type="EMBL" id="SBV33605.1"/>
    </source>
</evidence>
<dbReference type="PRINTS" id="PR00080">
    <property type="entry name" value="SDRFAMILY"/>
</dbReference>
<dbReference type="PANTHER" id="PTHR44196:SF1">
    <property type="entry name" value="DEHYDROGENASE_REDUCTASE SDR FAMILY MEMBER 7B"/>
    <property type="match status" value="1"/>
</dbReference>
<dbReference type="PROSITE" id="PS00061">
    <property type="entry name" value="ADH_SHORT"/>
    <property type="match status" value="1"/>
</dbReference>
<dbReference type="Pfam" id="PF00106">
    <property type="entry name" value="adh_short"/>
    <property type="match status" value="1"/>
</dbReference>
<evidence type="ECO:0000256" key="3">
    <source>
        <dbReference type="RuleBase" id="RU000363"/>
    </source>
</evidence>
<feature type="domain" description="Ketoreductase" evidence="4">
    <location>
        <begin position="4"/>
        <end position="183"/>
    </location>
</feature>
<dbReference type="RefSeq" id="WP_295319711.1">
    <property type="nucleotide sequence ID" value="NZ_LT598653.1"/>
</dbReference>
<dbReference type="SUPFAM" id="SSF51735">
    <property type="entry name" value="NAD(P)-binding Rossmann-fold domains"/>
    <property type="match status" value="1"/>
</dbReference>
<sequence>MKDQTWWVTGASSGIGAALARALAARGVKLVLSGRNVEALEAVAADCGTETLVLPFEATDYAALPAIAEQAWAWQGRIDGLVNNAGISQRSLAIETGFPVYERIIAVDLLAPIALTQQLLPRMVGAGGGQIIAISSVAGIAGVPLRSAYSAAKHGIIGYHDAVRAENEHLGLKVLVVAPGSVRTNVSRNALNADGSVRGTSDAAIDNGLSPDDAAAQMLAAVDAGVRELVVAEGAEAAIAQLRRSDPDALFDRMSAMVQAGYAAQMGAGRGK</sequence>
<name>A0A1Y5PYF5_9SPHN</name>
<dbReference type="Gene3D" id="3.40.50.720">
    <property type="entry name" value="NAD(P)-binding Rossmann-like Domain"/>
    <property type="match status" value="1"/>
</dbReference>
<dbReference type="SMART" id="SM00822">
    <property type="entry name" value="PKS_KR"/>
    <property type="match status" value="1"/>
</dbReference>
<evidence type="ECO:0000256" key="1">
    <source>
        <dbReference type="ARBA" id="ARBA00006484"/>
    </source>
</evidence>
<accession>A0A1Y5PYF5</accession>
<dbReference type="EMBL" id="LT598653">
    <property type="protein sequence ID" value="SBV33605.1"/>
    <property type="molecule type" value="Genomic_DNA"/>
</dbReference>
<evidence type="ECO:0000256" key="2">
    <source>
        <dbReference type="ARBA" id="ARBA00023002"/>
    </source>
</evidence>
<comment type="similarity">
    <text evidence="1 3">Belongs to the short-chain dehydrogenases/reductases (SDR) family.</text>
</comment>
<proteinExistence type="inferred from homology"/>
<dbReference type="GO" id="GO:0016491">
    <property type="term" value="F:oxidoreductase activity"/>
    <property type="evidence" value="ECO:0007669"/>
    <property type="project" value="UniProtKB-KW"/>
</dbReference>
<dbReference type="PANTHER" id="PTHR44196">
    <property type="entry name" value="DEHYDROGENASE/REDUCTASE SDR FAMILY MEMBER 7B"/>
    <property type="match status" value="1"/>
</dbReference>
<dbReference type="InterPro" id="IPR057326">
    <property type="entry name" value="KR_dom"/>
</dbReference>
<dbReference type="InterPro" id="IPR036291">
    <property type="entry name" value="NAD(P)-bd_dom_sf"/>
</dbReference>
<protein>
    <submittedName>
        <fullName evidence="5">Short-chain dehydrogenase/reductase SDR</fullName>
    </submittedName>
</protein>
<keyword evidence="2" id="KW-0560">Oxidoreductase</keyword>
<reference evidence="5" key="1">
    <citation type="submission" date="2016-03" db="EMBL/GenBank/DDBJ databases">
        <authorList>
            <person name="Ploux O."/>
        </authorList>
    </citation>
    <scope>NUCLEOTIDE SEQUENCE</scope>
    <source>
        <strain evidence="5">UC10</strain>
    </source>
</reference>
<organism evidence="5">
    <name type="scientific">uncultured Sphingopyxis sp</name>
    <dbReference type="NCBI Taxonomy" id="310581"/>
    <lineage>
        <taxon>Bacteria</taxon>
        <taxon>Pseudomonadati</taxon>
        <taxon>Pseudomonadota</taxon>
        <taxon>Alphaproteobacteria</taxon>
        <taxon>Sphingomonadales</taxon>
        <taxon>Sphingomonadaceae</taxon>
        <taxon>Sphingopyxis</taxon>
        <taxon>environmental samples</taxon>
    </lineage>
</organism>
<dbReference type="KEGG" id="sphu:SPPYR_2485"/>